<reference evidence="3 4" key="1">
    <citation type="submission" date="2012-05" db="EMBL/GenBank/DDBJ databases">
        <title>Genome sequence of Nitritalea halalkaliphila LW7.</title>
        <authorList>
            <person name="Jangir P.K."/>
            <person name="Singh A."/>
            <person name="Shivaji S."/>
            <person name="Sharma R."/>
        </authorList>
    </citation>
    <scope>NUCLEOTIDE SEQUENCE [LARGE SCALE GENOMIC DNA]</scope>
    <source>
        <strain evidence="3 4">LW7</strain>
    </source>
</reference>
<feature type="transmembrane region" description="Helical" evidence="2">
    <location>
        <begin position="147"/>
        <end position="172"/>
    </location>
</feature>
<dbReference type="PANTHER" id="PTHR36838:SF3">
    <property type="entry name" value="TRANSPORTER AUXIN EFFLUX CARRIER EC FAMILY"/>
    <property type="match status" value="1"/>
</dbReference>
<feature type="transmembrane region" description="Helical" evidence="2">
    <location>
        <begin position="78"/>
        <end position="99"/>
    </location>
</feature>
<organism evidence="3 4">
    <name type="scientific">Nitritalea halalkaliphila LW7</name>
    <dbReference type="NCBI Taxonomy" id="1189621"/>
    <lineage>
        <taxon>Bacteria</taxon>
        <taxon>Pseudomonadati</taxon>
        <taxon>Bacteroidota</taxon>
        <taxon>Cytophagia</taxon>
        <taxon>Cytophagales</taxon>
        <taxon>Cyclobacteriaceae</taxon>
        <taxon>Nitritalea</taxon>
    </lineage>
</organism>
<feature type="transmembrane region" description="Helical" evidence="2">
    <location>
        <begin position="184"/>
        <end position="206"/>
    </location>
</feature>
<proteinExistence type="predicted"/>
<feature type="transmembrane region" description="Helical" evidence="2">
    <location>
        <begin position="41"/>
        <end position="66"/>
    </location>
</feature>
<feature type="transmembrane region" description="Helical" evidence="2">
    <location>
        <begin position="105"/>
        <end position="126"/>
    </location>
</feature>
<evidence type="ECO:0000313" key="4">
    <source>
        <dbReference type="Proteomes" id="UP000005551"/>
    </source>
</evidence>
<keyword evidence="2" id="KW-0812">Transmembrane</keyword>
<dbReference type="Proteomes" id="UP000005551">
    <property type="component" value="Unassembled WGS sequence"/>
</dbReference>
<dbReference type="EMBL" id="AJYA01000018">
    <property type="protein sequence ID" value="EIM76796.1"/>
    <property type="molecule type" value="Genomic_DNA"/>
</dbReference>
<sequence length="354" mass="39084">MLKQKFLKEEQKNGLKIIILDIALPAMIFVALLKIEVQPDLLVLPLAALVFNVLLLLFTRFALPFFGVAARSAEMRTLMLLLPSLAPGLSCFPFLAEYLGDEYLAWGALADIGNKLFVLVIAYLLAMKWYYGTHQLKAQSNVEKVKSLLLAMLKEPINLVIVTALILLGFGLNLERLPLYLGDAVLMMKNMMTPLVLLFIGVAVVFKWAQIRMIASLLTLRAGVTFILSGLIVLFVPLPSEAAILFVVVFPQSACSFWPFAHMSAVRALEREQHPDSKRQTFDLTLGINVLAVSLPFSTLLIMAVFTSGGLFIQPWVLLGTGAALLLLASLPLLFKWLGQVAWSSDEVVAEKVK</sequence>
<evidence type="ECO:0000313" key="3">
    <source>
        <dbReference type="EMBL" id="EIM76796.1"/>
    </source>
</evidence>
<evidence type="ECO:0008006" key="5">
    <source>
        <dbReference type="Google" id="ProtNLM"/>
    </source>
</evidence>
<keyword evidence="1" id="KW-0813">Transport</keyword>
<feature type="transmembrane region" description="Helical" evidence="2">
    <location>
        <begin position="312"/>
        <end position="335"/>
    </location>
</feature>
<keyword evidence="2" id="KW-1133">Transmembrane helix</keyword>
<keyword evidence="2" id="KW-0472">Membrane</keyword>
<protein>
    <recommendedName>
        <fullName evidence="5">Permease</fullName>
    </recommendedName>
</protein>
<name>I5C4P4_9BACT</name>
<comment type="caution">
    <text evidence="3">The sequence shown here is derived from an EMBL/GenBank/DDBJ whole genome shotgun (WGS) entry which is preliminary data.</text>
</comment>
<keyword evidence="4" id="KW-1185">Reference proteome</keyword>
<evidence type="ECO:0000256" key="1">
    <source>
        <dbReference type="ARBA" id="ARBA00022448"/>
    </source>
</evidence>
<feature type="transmembrane region" description="Helical" evidence="2">
    <location>
        <begin position="15"/>
        <end position="35"/>
    </location>
</feature>
<feature type="transmembrane region" description="Helical" evidence="2">
    <location>
        <begin position="242"/>
        <end position="261"/>
    </location>
</feature>
<dbReference type="PATRIC" id="fig|1189621.3.peg.1845"/>
<feature type="transmembrane region" description="Helical" evidence="2">
    <location>
        <begin position="282"/>
        <end position="306"/>
    </location>
</feature>
<dbReference type="PANTHER" id="PTHR36838">
    <property type="entry name" value="AUXIN EFFLUX CARRIER FAMILY PROTEIN"/>
    <property type="match status" value="1"/>
</dbReference>
<accession>I5C4P4</accession>
<evidence type="ECO:0000256" key="2">
    <source>
        <dbReference type="SAM" id="Phobius"/>
    </source>
</evidence>
<gene>
    <name evidence="3" type="ORF">A3SI_08836</name>
</gene>
<feature type="transmembrane region" description="Helical" evidence="2">
    <location>
        <begin position="218"/>
        <end position="236"/>
    </location>
</feature>
<dbReference type="STRING" id="1189621.A3SI_08836"/>
<dbReference type="AlphaFoldDB" id="I5C4P4"/>